<evidence type="ECO:0000256" key="2">
    <source>
        <dbReference type="SAM" id="MobiDB-lite"/>
    </source>
</evidence>
<dbReference type="InterPro" id="IPR023631">
    <property type="entry name" value="Amidase_dom"/>
</dbReference>
<dbReference type="InterPro" id="IPR036928">
    <property type="entry name" value="AS_sf"/>
</dbReference>
<dbReference type="Pfam" id="PF01425">
    <property type="entry name" value="Amidase"/>
    <property type="match status" value="1"/>
</dbReference>
<feature type="region of interest" description="Disordered" evidence="2">
    <location>
        <begin position="456"/>
        <end position="476"/>
    </location>
</feature>
<organism evidence="4 5">
    <name type="scientific">Streptomyces caniscabiei</name>
    <dbReference type="NCBI Taxonomy" id="2746961"/>
    <lineage>
        <taxon>Bacteria</taxon>
        <taxon>Bacillati</taxon>
        <taxon>Actinomycetota</taxon>
        <taxon>Actinomycetes</taxon>
        <taxon>Kitasatosporales</taxon>
        <taxon>Streptomycetaceae</taxon>
        <taxon>Streptomyces</taxon>
    </lineage>
</organism>
<proteinExistence type="inferred from homology"/>
<name>A0A927QKJ8_9ACTN</name>
<evidence type="ECO:0000313" key="4">
    <source>
        <dbReference type="EMBL" id="MBD9729330.1"/>
    </source>
</evidence>
<dbReference type="Proteomes" id="UP000661025">
    <property type="component" value="Unassembled WGS sequence"/>
</dbReference>
<dbReference type="PANTHER" id="PTHR11895:SF7">
    <property type="entry name" value="GLUTAMYL-TRNA(GLN) AMIDOTRANSFERASE SUBUNIT A, MITOCHONDRIAL"/>
    <property type="match status" value="1"/>
</dbReference>
<dbReference type="SUPFAM" id="SSF75304">
    <property type="entry name" value="Amidase signature (AS) enzymes"/>
    <property type="match status" value="1"/>
</dbReference>
<gene>
    <name evidence="4" type="ORF">IHE70_40340</name>
</gene>
<evidence type="ECO:0000256" key="1">
    <source>
        <dbReference type="ARBA" id="ARBA00009199"/>
    </source>
</evidence>
<evidence type="ECO:0000313" key="5">
    <source>
        <dbReference type="Proteomes" id="UP000661025"/>
    </source>
</evidence>
<dbReference type="RefSeq" id="WP_086797918.1">
    <property type="nucleotide sequence ID" value="NZ_JACYXT010000025.1"/>
</dbReference>
<feature type="domain" description="Amidase" evidence="3">
    <location>
        <begin position="30"/>
        <end position="441"/>
    </location>
</feature>
<comment type="similarity">
    <text evidence="1">Belongs to the amidase family.</text>
</comment>
<sequence>MRPDPHGGPRGISHLKDLLSRGELTVVDHVRSVLADIHERDTLGAYVAVAGEEALRTAEQADALIRERGREAWWEQPLLGVTVSVKDLLQTRDLPTTRGSLLPNDRPREDAPAVARLRAAGAVVVGKTTTSEFGWSASTVGRVAAPTRNPYDPRLTAGGSSGGAGAAVASGLCEGALGTDGSGSIRIPAAFCGVVGYKPSYGRVPYWPNGADRLAHQGPLAAGVADVGLLGQVIAGPHPTDPDSGLGSLDSPRDLRALRIGWIEYEGTDDEIRRVTEQGKLALLAEGHRVEDVEVRCQNLYPAVVDILAATEAAGTPPEIEAFCDPGRLEIVRHGRTLSGVRVIQAEEVRQNLRSTLRSVMDRYDLLAMATVPVEPFDADAIGPTWAADPRDLMWLSWAPASYPYNMTGQPAVSLPAGLTRSGLPAGLQLVGPVGADDLVLTVARRLEALLPPVPRPPVPDLTADLTPAVTGERTL</sequence>
<protein>
    <submittedName>
        <fullName evidence="4">Amidase</fullName>
    </submittedName>
</protein>
<reference evidence="4" key="1">
    <citation type="submission" date="2020-09" db="EMBL/GenBank/DDBJ databases">
        <title>Streptomyces canutascabiei sp. nov., which causes potato common scab and is distributed across the world.</title>
        <authorList>
            <person name="Nguyen H.P."/>
            <person name="Weisberg A.J."/>
            <person name="Chang J.H."/>
            <person name="Clarke C.R."/>
        </authorList>
    </citation>
    <scope>NUCLEOTIDE SEQUENCE</scope>
    <source>
        <strain evidence="4">ID-01-6.2a</strain>
    </source>
</reference>
<comment type="caution">
    <text evidence="4">The sequence shown here is derived from an EMBL/GenBank/DDBJ whole genome shotgun (WGS) entry which is preliminary data.</text>
</comment>
<evidence type="ECO:0000259" key="3">
    <source>
        <dbReference type="Pfam" id="PF01425"/>
    </source>
</evidence>
<accession>A0A927QKJ8</accession>
<dbReference type="PANTHER" id="PTHR11895">
    <property type="entry name" value="TRANSAMIDASE"/>
    <property type="match status" value="1"/>
</dbReference>
<dbReference type="Gene3D" id="3.90.1300.10">
    <property type="entry name" value="Amidase signature (AS) domain"/>
    <property type="match status" value="1"/>
</dbReference>
<dbReference type="InterPro" id="IPR000120">
    <property type="entry name" value="Amidase"/>
</dbReference>
<dbReference type="EMBL" id="JACYXT010000025">
    <property type="protein sequence ID" value="MBD9729330.1"/>
    <property type="molecule type" value="Genomic_DNA"/>
</dbReference>
<dbReference type="GO" id="GO:0003824">
    <property type="term" value="F:catalytic activity"/>
    <property type="evidence" value="ECO:0007669"/>
    <property type="project" value="InterPro"/>
</dbReference>
<dbReference type="AlphaFoldDB" id="A0A927QKJ8"/>